<evidence type="ECO:0000256" key="8">
    <source>
        <dbReference type="HAMAP-Rule" id="MF_00910"/>
    </source>
</evidence>
<accession>A0A0M3FYK7</accession>
<evidence type="ECO:0000256" key="1">
    <source>
        <dbReference type="ARBA" id="ARBA00004401"/>
    </source>
</evidence>
<dbReference type="RefSeq" id="WP_005643553.1">
    <property type="nucleotide sequence ID" value="NZ_JACBKB010000006.1"/>
</dbReference>
<comment type="subunit">
    <text evidence="8">Part of a complex composed of FtsB, FtsL and FtsQ.</text>
</comment>
<dbReference type="PATRIC" id="fig|726.53.peg.1333"/>
<evidence type="ECO:0000313" key="12">
    <source>
        <dbReference type="Proteomes" id="UP000092611"/>
    </source>
</evidence>
<comment type="function">
    <text evidence="8">Essential cell division protein. May link together the upstream cell division proteins, which are predominantly cytoplasmic, with the downstream cell division proteins, which are predominantly periplasmic.</text>
</comment>
<dbReference type="Proteomes" id="UP000294998">
    <property type="component" value="Unassembled WGS sequence"/>
</dbReference>
<dbReference type="GO" id="GO:0032153">
    <property type="term" value="C:cell division site"/>
    <property type="evidence" value="ECO:0007669"/>
    <property type="project" value="UniProtKB-UniRule"/>
</dbReference>
<evidence type="ECO:0000256" key="7">
    <source>
        <dbReference type="ARBA" id="ARBA00023306"/>
    </source>
</evidence>
<dbReference type="PANTHER" id="PTHR37479:SF1">
    <property type="entry name" value="CELL DIVISION PROTEIN FTSL"/>
    <property type="match status" value="1"/>
</dbReference>
<feature type="transmembrane region" description="Helical" evidence="8">
    <location>
        <begin position="25"/>
        <end position="44"/>
    </location>
</feature>
<dbReference type="EMBL" id="LZDL01000030">
    <property type="protein sequence ID" value="OBX45596.1"/>
    <property type="molecule type" value="Genomic_DNA"/>
</dbReference>
<name>A0A0M3FYK7_HAEHA</name>
<reference evidence="10 12" key="1">
    <citation type="submission" date="2016-06" db="EMBL/GenBank/DDBJ databases">
        <title>Draft genome of Haemophilus haemolyticus CCUG 24149.</title>
        <authorList>
            <person name="Engstrom-Jakobsson H."/>
            <person name="Salva-Serra F."/>
            <person name="Thorell K."/>
            <person name="Gonzales-Siles L."/>
            <person name="Karlsson R."/>
            <person name="Boulund F."/>
            <person name="Engstrand L."/>
            <person name="Kristiansson E."/>
            <person name="Moore E."/>
        </authorList>
    </citation>
    <scope>NUCLEOTIDE SEQUENCE [LARGE SCALE GENOMIC DNA]</scope>
    <source>
        <strain evidence="10 12">CCUG 24149</strain>
    </source>
</reference>
<evidence type="ECO:0000313" key="10">
    <source>
        <dbReference type="EMBL" id="OBX45596.1"/>
    </source>
</evidence>
<comment type="similarity">
    <text evidence="8">Belongs to the FtsL family.</text>
</comment>
<keyword evidence="8" id="KW-0997">Cell inner membrane</keyword>
<proteinExistence type="inferred from homology"/>
<keyword evidence="2 8" id="KW-1003">Cell membrane</keyword>
<evidence type="ECO:0000256" key="5">
    <source>
        <dbReference type="ARBA" id="ARBA00022989"/>
    </source>
</evidence>
<evidence type="ECO:0000313" key="11">
    <source>
        <dbReference type="EMBL" id="TDN42983.1"/>
    </source>
</evidence>
<dbReference type="InterPro" id="IPR011922">
    <property type="entry name" value="Cell_div_FtsL"/>
</dbReference>
<dbReference type="Pfam" id="PF04999">
    <property type="entry name" value="FtsL"/>
    <property type="match status" value="1"/>
</dbReference>
<keyword evidence="3 8" id="KW-0132">Cell division</keyword>
<dbReference type="Proteomes" id="UP000092611">
    <property type="component" value="Unassembled WGS sequence"/>
</dbReference>
<keyword evidence="7 8" id="KW-0131">Cell cycle</keyword>
<evidence type="ECO:0000256" key="3">
    <source>
        <dbReference type="ARBA" id="ARBA00022618"/>
    </source>
</evidence>
<comment type="caution">
    <text evidence="10">The sequence shown here is derived from an EMBL/GenBank/DDBJ whole genome shotgun (WGS) entry which is preliminary data.</text>
</comment>
<keyword evidence="5 8" id="KW-1133">Transmembrane helix</keyword>
<dbReference type="NCBIfam" id="TIGR02209">
    <property type="entry name" value="ftsL_broad"/>
    <property type="match status" value="1"/>
</dbReference>
<evidence type="ECO:0000256" key="4">
    <source>
        <dbReference type="ARBA" id="ARBA00022692"/>
    </source>
</evidence>
<keyword evidence="6 8" id="KW-0472">Membrane</keyword>
<dbReference type="OrthoDB" id="5689740at2"/>
<organism evidence="10 12">
    <name type="scientific">Haemophilus haemolyticus</name>
    <dbReference type="NCBI Taxonomy" id="726"/>
    <lineage>
        <taxon>Bacteria</taxon>
        <taxon>Pseudomonadati</taxon>
        <taxon>Pseudomonadota</taxon>
        <taxon>Gammaproteobacteria</taxon>
        <taxon>Pasteurellales</taxon>
        <taxon>Pasteurellaceae</taxon>
        <taxon>Haemophilus</taxon>
    </lineage>
</organism>
<evidence type="ECO:0000313" key="13">
    <source>
        <dbReference type="Proteomes" id="UP000294998"/>
    </source>
</evidence>
<dbReference type="HAMAP" id="MF_00910">
    <property type="entry name" value="FtsL"/>
    <property type="match status" value="1"/>
</dbReference>
<dbReference type="GO" id="GO:0043093">
    <property type="term" value="P:FtsZ-dependent cytokinesis"/>
    <property type="evidence" value="ECO:0007669"/>
    <property type="project" value="UniProtKB-UniRule"/>
</dbReference>
<dbReference type="EMBL" id="RWKG01000011">
    <property type="protein sequence ID" value="TDN42983.1"/>
    <property type="molecule type" value="Genomic_DNA"/>
</dbReference>
<comment type="subcellular location">
    <subcellularLocation>
        <location evidence="8">Cell inner membrane</location>
        <topology evidence="8">Single-pass type II membrane protein</topology>
    </subcellularLocation>
    <subcellularLocation>
        <location evidence="1">Cell membrane</location>
        <topology evidence="1">Single-pass type II membrane protein</topology>
    </subcellularLocation>
    <text evidence="8">Localizes to the division septum where it forms a ring structure.</text>
</comment>
<dbReference type="AlphaFoldDB" id="A0A0M3FYK7"/>
<keyword evidence="4 8" id="KW-0812">Transmembrane</keyword>
<dbReference type="GO" id="GO:0005886">
    <property type="term" value="C:plasma membrane"/>
    <property type="evidence" value="ECO:0007669"/>
    <property type="project" value="UniProtKB-SubCell"/>
</dbReference>
<gene>
    <name evidence="8" type="primary">ftsL</name>
    <name evidence="10" type="ORF">A9Z62_05060</name>
    <name evidence="11" type="ORF">EGH31_0456</name>
</gene>
<protein>
    <recommendedName>
        <fullName evidence="8 9">Cell division protein FtsL</fullName>
    </recommendedName>
</protein>
<sequence length="107" mass="12223">MSENNKPRYPLQQILVEDLFSSNKLIVLLLVAILISSMSVIWVTHQTRRLISENGQLVLQRQALESEYRNLQVQEATEGDSTRVESIAVGTLKMKTLSPEQEVEIRE</sequence>
<reference evidence="11 13" key="2">
    <citation type="submission" date="2018-12" db="EMBL/GenBank/DDBJ databases">
        <authorList>
            <person name="Fluit A.C."/>
        </authorList>
    </citation>
    <scope>NUCLEOTIDE SEQUENCE [LARGE SCALE GENOMIC DNA]</scope>
    <source>
        <strain evidence="11 13">16-549009</strain>
    </source>
</reference>
<evidence type="ECO:0000256" key="9">
    <source>
        <dbReference type="NCBIfam" id="TIGR02209"/>
    </source>
</evidence>
<evidence type="ECO:0000256" key="6">
    <source>
        <dbReference type="ARBA" id="ARBA00023136"/>
    </source>
</evidence>
<dbReference type="PANTHER" id="PTHR37479">
    <property type="entry name" value="CELL DIVISION PROTEIN FTSL"/>
    <property type="match status" value="1"/>
</dbReference>
<evidence type="ECO:0000256" key="2">
    <source>
        <dbReference type="ARBA" id="ARBA00022475"/>
    </source>
</evidence>